<reference evidence="2 3" key="1">
    <citation type="journal article" date="2018" name="Genome Biol. Evol.">
        <title>Multiple Roots of Fruiting Body Formation in Amoebozoa.</title>
        <authorList>
            <person name="Hillmann F."/>
            <person name="Forbes G."/>
            <person name="Novohradska S."/>
            <person name="Ferling I."/>
            <person name="Riege K."/>
            <person name="Groth M."/>
            <person name="Westermann M."/>
            <person name="Marz M."/>
            <person name="Spaller T."/>
            <person name="Winckler T."/>
            <person name="Schaap P."/>
            <person name="Glockner G."/>
        </authorList>
    </citation>
    <scope>NUCLEOTIDE SEQUENCE [LARGE SCALE GENOMIC DNA]</scope>
    <source>
        <strain evidence="2 3">Jena</strain>
    </source>
</reference>
<sequence length="101" mass="11264">MGTSMILKNGWKPVDCLTQPSTVTGAVPKIPSTSNSRTHSKDHKRHAESVCQPLRYKKLTSLAARQISPASSEKRQRKIQSEPRTLEQKIEQPAYSLVHGN</sequence>
<accession>A0A2P6NY59</accession>
<proteinExistence type="predicted"/>
<gene>
    <name evidence="2" type="ORF">PROFUN_00347</name>
</gene>
<keyword evidence="3" id="KW-1185">Reference proteome</keyword>
<evidence type="ECO:0000313" key="3">
    <source>
        <dbReference type="Proteomes" id="UP000241769"/>
    </source>
</evidence>
<dbReference type="InParanoid" id="A0A2P6NY59"/>
<feature type="region of interest" description="Disordered" evidence="1">
    <location>
        <begin position="22"/>
        <end position="101"/>
    </location>
</feature>
<dbReference type="Proteomes" id="UP000241769">
    <property type="component" value="Unassembled WGS sequence"/>
</dbReference>
<comment type="caution">
    <text evidence="2">The sequence shown here is derived from an EMBL/GenBank/DDBJ whole genome shotgun (WGS) entry which is preliminary data.</text>
</comment>
<feature type="compositionally biased region" description="Basic and acidic residues" evidence="1">
    <location>
        <begin position="79"/>
        <end position="90"/>
    </location>
</feature>
<protein>
    <submittedName>
        <fullName evidence="2">Uncharacterized protein</fullName>
    </submittedName>
</protein>
<dbReference type="AlphaFoldDB" id="A0A2P6NY59"/>
<evidence type="ECO:0000313" key="2">
    <source>
        <dbReference type="EMBL" id="PRP88879.1"/>
    </source>
</evidence>
<organism evidence="2 3">
    <name type="scientific">Planoprotostelium fungivorum</name>
    <dbReference type="NCBI Taxonomy" id="1890364"/>
    <lineage>
        <taxon>Eukaryota</taxon>
        <taxon>Amoebozoa</taxon>
        <taxon>Evosea</taxon>
        <taxon>Variosea</taxon>
        <taxon>Cavosteliida</taxon>
        <taxon>Cavosteliaceae</taxon>
        <taxon>Planoprotostelium</taxon>
    </lineage>
</organism>
<evidence type="ECO:0000256" key="1">
    <source>
        <dbReference type="SAM" id="MobiDB-lite"/>
    </source>
</evidence>
<name>A0A2P6NY59_9EUKA</name>
<dbReference type="EMBL" id="MDYQ01000007">
    <property type="protein sequence ID" value="PRP88879.1"/>
    <property type="molecule type" value="Genomic_DNA"/>
</dbReference>